<evidence type="ECO:0000313" key="8">
    <source>
        <dbReference type="RefSeq" id="XP_028966441.1"/>
    </source>
</evidence>
<dbReference type="GO" id="GO:0015141">
    <property type="term" value="F:succinate transmembrane transporter activity"/>
    <property type="evidence" value="ECO:0007669"/>
    <property type="project" value="TreeGrafter"/>
</dbReference>
<dbReference type="Pfam" id="PF00939">
    <property type="entry name" value="Na_sulph_symp"/>
    <property type="match status" value="1"/>
</dbReference>
<feature type="transmembrane region" description="Helical" evidence="6">
    <location>
        <begin position="484"/>
        <end position="506"/>
    </location>
</feature>
<organism evidence="7 8">
    <name type="scientific">Galendromus occidentalis</name>
    <name type="common">western predatory mite</name>
    <dbReference type="NCBI Taxonomy" id="34638"/>
    <lineage>
        <taxon>Eukaryota</taxon>
        <taxon>Metazoa</taxon>
        <taxon>Ecdysozoa</taxon>
        <taxon>Arthropoda</taxon>
        <taxon>Chelicerata</taxon>
        <taxon>Arachnida</taxon>
        <taxon>Acari</taxon>
        <taxon>Parasitiformes</taxon>
        <taxon>Mesostigmata</taxon>
        <taxon>Gamasina</taxon>
        <taxon>Phytoseioidea</taxon>
        <taxon>Phytoseiidae</taxon>
        <taxon>Typhlodrominae</taxon>
        <taxon>Galendromus</taxon>
    </lineage>
</organism>
<dbReference type="Proteomes" id="UP000694867">
    <property type="component" value="Unplaced"/>
</dbReference>
<keyword evidence="7" id="KW-1185">Reference proteome</keyword>
<feature type="transmembrane region" description="Helical" evidence="6">
    <location>
        <begin position="186"/>
        <end position="205"/>
    </location>
</feature>
<dbReference type="AlphaFoldDB" id="A0AAJ7SCX9"/>
<keyword evidence="4 6" id="KW-1133">Transmembrane helix</keyword>
<evidence type="ECO:0000256" key="1">
    <source>
        <dbReference type="ARBA" id="ARBA00004141"/>
    </source>
</evidence>
<evidence type="ECO:0000256" key="6">
    <source>
        <dbReference type="SAM" id="Phobius"/>
    </source>
</evidence>
<evidence type="ECO:0000256" key="5">
    <source>
        <dbReference type="ARBA" id="ARBA00023136"/>
    </source>
</evidence>
<gene>
    <name evidence="8" type="primary">LOC100907127</name>
</gene>
<protein>
    <submittedName>
        <fullName evidence="8">Solute carrier family 13 member 2</fullName>
    </submittedName>
</protein>
<feature type="transmembrane region" description="Helical" evidence="6">
    <location>
        <begin position="449"/>
        <end position="472"/>
    </location>
</feature>
<dbReference type="GeneID" id="100907127"/>
<sequence length="529" mass="58009">MAVSWKSWFSVILPVVLLPIPLHFKTEAAWCAYLMIWMASMWTTEALPLPVTSIIPIIAFPALGLMSSAQVTKFYLDDIGFLLMGSLALASAVESSNLHTRISLKTLLTVGTSTYRLVLGTMAVTMFLSMWIPNTASASIMGPVALSVIDQVFHNDLPTSESLVDKKGGAKRHARKVLQKSKRVEGIMMLAVAYSANIGGTGSIIGTGPNLVLKAQLDTLYPASTEVTFGSWMLYNAPVMAVNVFLGFLFLSLILFFALRNVQVNKDSERSIRRSLQEKYDRLGPMTFAEYVVVFILTATILVWFSMRPQFMKGWADYIPYGKLIKPTAPALFLTLLLFTIPKTPGRLENLETILTWPALQQKMQWGVMLLLGGGLALADLCKTTGLSRMIAEKLMVFKDFSPMVTVSCLCFAASLLTEVTSNTAICSIMLPVVAQIAVAIRVNPIYLMMPIAIACSFSFMLPAATPVNAIVYDLAHMNIPQMALPGIFMNCICVAVEILAINFYGTHVYGLDTFPAWAETNNVTIISS</sequence>
<keyword evidence="3 6" id="KW-0812">Transmembrane</keyword>
<evidence type="ECO:0000313" key="7">
    <source>
        <dbReference type="Proteomes" id="UP000694867"/>
    </source>
</evidence>
<evidence type="ECO:0000256" key="3">
    <source>
        <dbReference type="ARBA" id="ARBA00022692"/>
    </source>
</evidence>
<comment type="subcellular location">
    <subcellularLocation>
        <location evidence="1">Membrane</location>
        <topology evidence="1">Multi-pass membrane protein</topology>
    </subcellularLocation>
</comment>
<proteinExistence type="inferred from homology"/>
<evidence type="ECO:0000256" key="4">
    <source>
        <dbReference type="ARBA" id="ARBA00022989"/>
    </source>
</evidence>
<dbReference type="RefSeq" id="XP_028966441.1">
    <property type="nucleotide sequence ID" value="XM_029110608.1"/>
</dbReference>
<feature type="transmembrane region" description="Helical" evidence="6">
    <location>
        <begin position="240"/>
        <end position="262"/>
    </location>
</feature>
<comment type="similarity">
    <text evidence="2">Belongs to the SLC13A/DASS transporter (TC 2.A.47) family. NADC subfamily.</text>
</comment>
<feature type="transmembrane region" description="Helical" evidence="6">
    <location>
        <begin position="113"/>
        <end position="132"/>
    </location>
</feature>
<keyword evidence="5 6" id="KW-0472">Membrane</keyword>
<evidence type="ECO:0000256" key="2">
    <source>
        <dbReference type="ARBA" id="ARBA00006772"/>
    </source>
</evidence>
<dbReference type="GO" id="GO:0005886">
    <property type="term" value="C:plasma membrane"/>
    <property type="evidence" value="ECO:0007669"/>
    <property type="project" value="TreeGrafter"/>
</dbReference>
<dbReference type="KEGG" id="goe:100907127"/>
<dbReference type="GO" id="GO:0015137">
    <property type="term" value="F:citrate transmembrane transporter activity"/>
    <property type="evidence" value="ECO:0007669"/>
    <property type="project" value="TreeGrafter"/>
</dbReference>
<name>A0AAJ7SCX9_9ACAR</name>
<feature type="transmembrane region" description="Helical" evidence="6">
    <location>
        <begin position="283"/>
        <end position="304"/>
    </location>
</feature>
<dbReference type="InterPro" id="IPR001898">
    <property type="entry name" value="SLC13A/DASS"/>
</dbReference>
<reference evidence="8" key="1">
    <citation type="submission" date="2025-08" db="UniProtKB">
        <authorList>
            <consortium name="RefSeq"/>
        </authorList>
    </citation>
    <scope>IDENTIFICATION</scope>
</reference>
<accession>A0AAJ7SCX9</accession>
<dbReference type="PANTHER" id="PTHR10283">
    <property type="entry name" value="SOLUTE CARRIER FAMILY 13 MEMBER"/>
    <property type="match status" value="1"/>
</dbReference>
<feature type="transmembrane region" description="Helical" evidence="6">
    <location>
        <begin position="74"/>
        <end position="93"/>
    </location>
</feature>
<feature type="transmembrane region" description="Helical" evidence="6">
    <location>
        <begin position="47"/>
        <end position="67"/>
    </location>
</feature>
<feature type="transmembrane region" description="Helical" evidence="6">
    <location>
        <begin position="401"/>
        <end position="418"/>
    </location>
</feature>
<dbReference type="PANTHER" id="PTHR10283:SF82">
    <property type="entry name" value="SOLUTE CARRIER FAMILY 13 MEMBER 2"/>
    <property type="match status" value="1"/>
</dbReference>